<protein>
    <submittedName>
        <fullName evidence="1">Uncharacterized protein</fullName>
    </submittedName>
</protein>
<accession>A0AAW9HK49</accession>
<dbReference type="Proteomes" id="UP001281731">
    <property type="component" value="Unassembled WGS sequence"/>
</dbReference>
<sequence length="73" mass="8139">MNVLNIYGETGTIAYKTVVPGSWTESHTWDYALKYRGIDPAKIGGMRETQKSGKTTLLIFNNCVLASLTQEKK</sequence>
<evidence type="ECO:0000313" key="1">
    <source>
        <dbReference type="EMBL" id="MDY5154308.1"/>
    </source>
</evidence>
<gene>
    <name evidence="1" type="ORF">R6G80_01000</name>
</gene>
<name>A0AAW9HK49_9ACTO</name>
<comment type="caution">
    <text evidence="1">The sequence shown here is derived from an EMBL/GenBank/DDBJ whole genome shotgun (WGS) entry which is preliminary data.</text>
</comment>
<dbReference type="EMBL" id="JAWNGC010000001">
    <property type="protein sequence ID" value="MDY5154308.1"/>
    <property type="molecule type" value="Genomic_DNA"/>
</dbReference>
<evidence type="ECO:0000313" key="2">
    <source>
        <dbReference type="Proteomes" id="UP001281731"/>
    </source>
</evidence>
<proteinExistence type="predicted"/>
<reference evidence="1" key="1">
    <citation type="submission" date="2023-10" db="EMBL/GenBank/DDBJ databases">
        <title>Whole Genome based description of the genera Actinobaculum and Actinotignum reveals a complex phylogenetic relationship within the species included in the genus Actinotignum.</title>
        <authorList>
            <person name="Jensen C.S."/>
            <person name="Dargis R."/>
            <person name="Kemp M."/>
            <person name="Christensen J.J."/>
        </authorList>
    </citation>
    <scope>NUCLEOTIDE SEQUENCE</scope>
    <source>
        <strain evidence="1">SLA_B511</strain>
    </source>
</reference>
<dbReference type="RefSeq" id="WP_320756214.1">
    <property type="nucleotide sequence ID" value="NZ_JAWNGC010000001.1"/>
</dbReference>
<dbReference type="AlphaFoldDB" id="A0AAW9HK49"/>
<organism evidence="1 2">
    <name type="scientific">Actinotignum urinale</name>
    <dbReference type="NCBI Taxonomy" id="190146"/>
    <lineage>
        <taxon>Bacteria</taxon>
        <taxon>Bacillati</taxon>
        <taxon>Actinomycetota</taxon>
        <taxon>Actinomycetes</taxon>
        <taxon>Actinomycetales</taxon>
        <taxon>Actinomycetaceae</taxon>
        <taxon>Actinotignum</taxon>
    </lineage>
</organism>